<name>A0A7J9C0L4_GOSGO</name>
<keyword evidence="3" id="KW-1185">Reference proteome</keyword>
<reference evidence="2 3" key="1">
    <citation type="journal article" date="2019" name="Genome Biol. Evol.">
        <title>Insights into the evolution of the New World diploid cottons (Gossypium, subgenus Houzingenia) based on genome sequencing.</title>
        <authorList>
            <person name="Grover C.E."/>
            <person name="Arick M.A. 2nd"/>
            <person name="Thrash A."/>
            <person name="Conover J.L."/>
            <person name="Sanders W.S."/>
            <person name="Peterson D.G."/>
            <person name="Frelichowski J.E."/>
            <person name="Scheffler J.A."/>
            <person name="Scheffler B.E."/>
            <person name="Wendel J.F."/>
        </authorList>
    </citation>
    <scope>NUCLEOTIDE SEQUENCE [LARGE SCALE GENOMIC DNA]</scope>
    <source>
        <strain evidence="2">5</strain>
        <tissue evidence="2">Leaf</tissue>
    </source>
</reference>
<dbReference type="EMBL" id="JABEZY010000007">
    <property type="protein sequence ID" value="MBA0742021.1"/>
    <property type="molecule type" value="Genomic_DNA"/>
</dbReference>
<dbReference type="Proteomes" id="UP000593579">
    <property type="component" value="Unassembled WGS sequence"/>
</dbReference>
<comment type="caution">
    <text evidence="2">The sequence shown here is derived from an EMBL/GenBank/DDBJ whole genome shotgun (WGS) entry which is preliminary data.</text>
</comment>
<evidence type="ECO:0000313" key="2">
    <source>
        <dbReference type="EMBL" id="MBA0742021.1"/>
    </source>
</evidence>
<feature type="transmembrane region" description="Helical" evidence="1">
    <location>
        <begin position="28"/>
        <end position="48"/>
    </location>
</feature>
<protein>
    <submittedName>
        <fullName evidence="2">Uncharacterized protein</fullName>
    </submittedName>
</protein>
<dbReference type="AlphaFoldDB" id="A0A7J9C0L4"/>
<sequence length="52" mass="6027">MVLAFPGLTLGMLWERLAVIDIWQYSRLPYTGASISVFVMCLFLRPGLYRNF</sequence>
<evidence type="ECO:0000256" key="1">
    <source>
        <dbReference type="SAM" id="Phobius"/>
    </source>
</evidence>
<keyword evidence="1" id="KW-0812">Transmembrane</keyword>
<keyword evidence="1" id="KW-0472">Membrane</keyword>
<keyword evidence="1" id="KW-1133">Transmembrane helix</keyword>
<accession>A0A7J9C0L4</accession>
<organism evidence="2 3">
    <name type="scientific">Gossypium gossypioides</name>
    <name type="common">Mexican cotton</name>
    <name type="synonym">Selera gossypioides</name>
    <dbReference type="NCBI Taxonomy" id="34282"/>
    <lineage>
        <taxon>Eukaryota</taxon>
        <taxon>Viridiplantae</taxon>
        <taxon>Streptophyta</taxon>
        <taxon>Embryophyta</taxon>
        <taxon>Tracheophyta</taxon>
        <taxon>Spermatophyta</taxon>
        <taxon>Magnoliopsida</taxon>
        <taxon>eudicotyledons</taxon>
        <taxon>Gunneridae</taxon>
        <taxon>Pentapetalae</taxon>
        <taxon>rosids</taxon>
        <taxon>malvids</taxon>
        <taxon>Malvales</taxon>
        <taxon>Malvaceae</taxon>
        <taxon>Malvoideae</taxon>
        <taxon>Gossypium</taxon>
    </lineage>
</organism>
<proteinExistence type="predicted"/>
<gene>
    <name evidence="2" type="ORF">Gogos_015130</name>
</gene>
<evidence type="ECO:0000313" key="3">
    <source>
        <dbReference type="Proteomes" id="UP000593579"/>
    </source>
</evidence>